<sequence>MDYSRKRKLGPVTPTQVYRRSQRYRGAVRRPLYAFRRPIVRGKRGKYPPLIDKGIHDEDNNFKGVGYNKEWSNYLLMPQLGQAKDERHAHVFKTWSLNIHGSVHILANPENKGDTVLVDVIVVLDRVPVGSTSPAYSTVFTSRASDSDTSCNLNDFVNADVVSRFKVLRRVRVNLHTYQTAGSGVSRSTWNTFLRFKERKAMYTEMRDQAGVGNGAYANSSPLFKGGLRVTIEVGKDLEGSHQSRDVPGRGEDG</sequence>
<proteinExistence type="predicted"/>
<dbReference type="EMBL" id="CM045759">
    <property type="protein sequence ID" value="KAI8017920.1"/>
    <property type="molecule type" value="Genomic_DNA"/>
</dbReference>
<comment type="caution">
    <text evidence="1">The sequence shown here is derived from an EMBL/GenBank/DDBJ whole genome shotgun (WGS) entry which is preliminary data.</text>
</comment>
<organism evidence="1 2">
    <name type="scientific">Camellia lanceoleosa</name>
    <dbReference type="NCBI Taxonomy" id="1840588"/>
    <lineage>
        <taxon>Eukaryota</taxon>
        <taxon>Viridiplantae</taxon>
        <taxon>Streptophyta</taxon>
        <taxon>Embryophyta</taxon>
        <taxon>Tracheophyta</taxon>
        <taxon>Spermatophyta</taxon>
        <taxon>Magnoliopsida</taxon>
        <taxon>eudicotyledons</taxon>
        <taxon>Gunneridae</taxon>
        <taxon>Pentapetalae</taxon>
        <taxon>asterids</taxon>
        <taxon>Ericales</taxon>
        <taxon>Theaceae</taxon>
        <taxon>Camellia</taxon>
    </lineage>
</organism>
<protein>
    <submittedName>
        <fullName evidence="1">Uncharacterized protein</fullName>
    </submittedName>
</protein>
<evidence type="ECO:0000313" key="1">
    <source>
        <dbReference type="EMBL" id="KAI8017920.1"/>
    </source>
</evidence>
<dbReference type="Proteomes" id="UP001060215">
    <property type="component" value="Chromosome 2"/>
</dbReference>
<name>A0ACC0HX45_9ERIC</name>
<gene>
    <name evidence="1" type="ORF">LOK49_LG04G01365</name>
</gene>
<keyword evidence="2" id="KW-1185">Reference proteome</keyword>
<reference evidence="1 2" key="1">
    <citation type="journal article" date="2022" name="Plant J.">
        <title>Chromosome-level genome of Camellia lanceoleosa provides a valuable resource for understanding genome evolution and self-incompatibility.</title>
        <authorList>
            <person name="Gong W."/>
            <person name="Xiao S."/>
            <person name="Wang L."/>
            <person name="Liao Z."/>
            <person name="Chang Y."/>
            <person name="Mo W."/>
            <person name="Hu G."/>
            <person name="Li W."/>
            <person name="Zhao G."/>
            <person name="Zhu H."/>
            <person name="Hu X."/>
            <person name="Ji K."/>
            <person name="Xiang X."/>
            <person name="Song Q."/>
            <person name="Yuan D."/>
            <person name="Jin S."/>
            <person name="Zhang L."/>
        </authorList>
    </citation>
    <scope>NUCLEOTIDE SEQUENCE [LARGE SCALE GENOMIC DNA]</scope>
    <source>
        <strain evidence="1">SQ_2022a</strain>
    </source>
</reference>
<evidence type="ECO:0000313" key="2">
    <source>
        <dbReference type="Proteomes" id="UP001060215"/>
    </source>
</evidence>
<accession>A0ACC0HX45</accession>